<gene>
    <name evidence="1" type="ordered locus">Ndas_3944</name>
</gene>
<dbReference type="EMBL" id="CP002040">
    <property type="protein sequence ID" value="ADH69341.1"/>
    <property type="molecule type" value="Genomic_DNA"/>
</dbReference>
<accession>D7B6Q4</accession>
<protein>
    <submittedName>
        <fullName evidence="1">Uncharacterized protein</fullName>
    </submittedName>
</protein>
<reference evidence="1 2" key="1">
    <citation type="journal article" date="2010" name="Stand. Genomic Sci.">
        <title>Complete genome sequence of Nocardiopsis dassonvillei type strain (IMRU 509).</title>
        <authorList>
            <person name="Sun H."/>
            <person name="Lapidus A."/>
            <person name="Nolan M."/>
            <person name="Lucas S."/>
            <person name="Del Rio T.G."/>
            <person name="Tice H."/>
            <person name="Cheng J.F."/>
            <person name="Tapia R."/>
            <person name="Han C."/>
            <person name="Goodwin L."/>
            <person name="Pitluck S."/>
            <person name="Pagani I."/>
            <person name="Ivanova N."/>
            <person name="Mavromatis K."/>
            <person name="Mikhailova N."/>
            <person name="Pati A."/>
            <person name="Chen A."/>
            <person name="Palaniappan K."/>
            <person name="Land M."/>
            <person name="Hauser L."/>
            <person name="Chang Y.J."/>
            <person name="Jeffries C.D."/>
            <person name="Djao O.D."/>
            <person name="Rohde M."/>
            <person name="Sikorski J."/>
            <person name="Goker M."/>
            <person name="Woyke T."/>
            <person name="Bristow J."/>
            <person name="Eisen J.A."/>
            <person name="Markowitz V."/>
            <person name="Hugenholtz P."/>
            <person name="Kyrpides N.C."/>
            <person name="Klenk H.P."/>
        </authorList>
    </citation>
    <scope>NUCLEOTIDE SEQUENCE [LARGE SCALE GENOMIC DNA]</scope>
    <source>
        <strain evidence="2">ATCC 23218 / DSM 43111 / CIP 107115 / JCM 7437 / KCTC 9190 / NBRC 14626 / NCTC 10488 / NRRL B-5397 / IMRU 509</strain>
    </source>
</reference>
<dbReference type="AlphaFoldDB" id="D7B6Q4"/>
<evidence type="ECO:0000313" key="2">
    <source>
        <dbReference type="Proteomes" id="UP000002219"/>
    </source>
</evidence>
<dbReference type="Proteomes" id="UP000002219">
    <property type="component" value="Chromosome 1"/>
</dbReference>
<name>D7B6Q4_NOCDD</name>
<keyword evidence="2" id="KW-1185">Reference proteome</keyword>
<dbReference type="KEGG" id="nda:Ndas_3944"/>
<evidence type="ECO:0000313" key="1">
    <source>
        <dbReference type="EMBL" id="ADH69341.1"/>
    </source>
</evidence>
<organism evidence="1 2">
    <name type="scientific">Nocardiopsis dassonvillei (strain ATCC 23218 / DSM 43111 / CIP 107115 / JCM 7437 / KCTC 9190 / NBRC 14626 / NCTC 10488 / NRRL B-5397 / IMRU 509)</name>
    <name type="common">Actinomadura dassonvillei</name>
    <dbReference type="NCBI Taxonomy" id="446468"/>
    <lineage>
        <taxon>Bacteria</taxon>
        <taxon>Bacillati</taxon>
        <taxon>Actinomycetota</taxon>
        <taxon>Actinomycetes</taxon>
        <taxon>Streptosporangiales</taxon>
        <taxon>Nocardiopsidaceae</taxon>
        <taxon>Nocardiopsis</taxon>
    </lineage>
</organism>
<proteinExistence type="predicted"/>
<dbReference type="HOGENOM" id="CLU_3330750_0_0_11"/>
<sequence length="38" mass="4108">MLFDPVNGGYVNVGAHRERARVSAPCGPDIDPTDIPNR</sequence>